<name>A0A4V6IMW0_METTU</name>
<proteinExistence type="predicted"/>
<evidence type="ECO:0000313" key="3">
    <source>
        <dbReference type="EMBL" id="VFU09123.1"/>
    </source>
</evidence>
<dbReference type="AlphaFoldDB" id="A0A4V6IMW0"/>
<accession>A0A4V6IMW0</accession>
<dbReference type="PROSITE" id="PS51257">
    <property type="entry name" value="PROKAR_LIPOPROTEIN"/>
    <property type="match status" value="1"/>
</dbReference>
<reference evidence="3 4" key="1">
    <citation type="submission" date="2019-03" db="EMBL/GenBank/DDBJ databases">
        <authorList>
            <person name="Kox A.R. M."/>
        </authorList>
    </citation>
    <scope>NUCLEOTIDE SEQUENCE [LARGE SCALE GENOMIC DNA]</scope>
    <source>
        <strain evidence="3">MTUNDRAET4 annotated genome</strain>
    </source>
</reference>
<organism evidence="3 4">
    <name type="scientific">Methylocella tundrae</name>
    <dbReference type="NCBI Taxonomy" id="227605"/>
    <lineage>
        <taxon>Bacteria</taxon>
        <taxon>Pseudomonadati</taxon>
        <taxon>Pseudomonadota</taxon>
        <taxon>Alphaproteobacteria</taxon>
        <taxon>Hyphomicrobiales</taxon>
        <taxon>Beijerinckiaceae</taxon>
        <taxon>Methylocella</taxon>
    </lineage>
</organism>
<sequence length="337" mass="36332">MARRILPFVLIGALFGTLAGCSNYVGARRPPWRAQAENACFAQRPFQLSAYVQPAREIDGPGICGLTRPLRVTALEDGAVGFNAPYTLDCPMVAALNEWLRDVVQPTAEARFGQRVVEIIGMDAYSCRGMNGIPGARISEHAFGNAIDVGGFRLADGREISIVRDWTRGDDQTRAFLQDVHMGACAHFTTVLGPGANVFHYNHIHVDLAMHGNSSTGLRRICKPLLRPNPTPALPPDGLPDAPDLDEEIDTAQNKVLKDDARALQSDILQVGPGPGPTARIPDQYFTSAMKPPAPIPMTRPSTVRAYAPASAPLPAASVPEGSPSEWDLTSSIPQRR</sequence>
<feature type="domain" description="Extensin-like C-terminal" evidence="2">
    <location>
        <begin position="39"/>
        <end position="213"/>
    </location>
</feature>
<evidence type="ECO:0000313" key="4">
    <source>
        <dbReference type="Proteomes" id="UP000294360"/>
    </source>
</evidence>
<dbReference type="KEGG" id="mtun:MTUNDRAET4_2230"/>
<feature type="region of interest" description="Disordered" evidence="1">
    <location>
        <begin position="307"/>
        <end position="337"/>
    </location>
</feature>
<gene>
    <name evidence="3" type="ORF">MTUNDRAET4_2230</name>
</gene>
<dbReference type="InterPro" id="IPR009683">
    <property type="entry name" value="Extensin-like_C"/>
</dbReference>
<dbReference type="OrthoDB" id="9809788at2"/>
<feature type="compositionally biased region" description="Low complexity" evidence="1">
    <location>
        <begin position="307"/>
        <end position="320"/>
    </location>
</feature>
<protein>
    <submittedName>
        <fullName evidence="3">Extensin family protein</fullName>
    </submittedName>
</protein>
<dbReference type="Proteomes" id="UP000294360">
    <property type="component" value="Chromosome"/>
</dbReference>
<evidence type="ECO:0000256" key="1">
    <source>
        <dbReference type="SAM" id="MobiDB-lite"/>
    </source>
</evidence>
<evidence type="ECO:0000259" key="2">
    <source>
        <dbReference type="Pfam" id="PF06904"/>
    </source>
</evidence>
<feature type="compositionally biased region" description="Polar residues" evidence="1">
    <location>
        <begin position="328"/>
        <end position="337"/>
    </location>
</feature>
<dbReference type="EMBL" id="LR536450">
    <property type="protein sequence ID" value="VFU09123.1"/>
    <property type="molecule type" value="Genomic_DNA"/>
</dbReference>
<dbReference type="Pfam" id="PF06904">
    <property type="entry name" value="Extensin-like_C"/>
    <property type="match status" value="1"/>
</dbReference>